<dbReference type="Pfam" id="PF01398">
    <property type="entry name" value="JAB"/>
    <property type="match status" value="1"/>
</dbReference>
<evidence type="ECO:0000313" key="4">
    <source>
        <dbReference type="Proteomes" id="UP000038830"/>
    </source>
</evidence>
<reference evidence="4" key="2">
    <citation type="journal article" date="2015" name="J. Biotechnol.">
        <title>The structure of the Cyberlindnera jadinii genome and its relation to Candida utilis analyzed by the occurrence of single nucleotide polymorphisms.</title>
        <authorList>
            <person name="Rupp O."/>
            <person name="Brinkrolf K."/>
            <person name="Buerth C."/>
            <person name="Kunigo M."/>
            <person name="Schneider J."/>
            <person name="Jaenicke S."/>
            <person name="Goesmann A."/>
            <person name="Puehler A."/>
            <person name="Jaeger K.-E."/>
            <person name="Ernst J.F."/>
        </authorList>
    </citation>
    <scope>NUCLEOTIDE SEQUENCE [LARGE SCALE GENOMIC DNA]</scope>
    <source>
        <strain evidence="4">ATCC 18201 / CBS 1600 / BCRC 20928 / JCM 3617 / NBRC 0987 / NRRL Y-1542</strain>
    </source>
</reference>
<dbReference type="Proteomes" id="UP000094389">
    <property type="component" value="Unassembled WGS sequence"/>
</dbReference>
<evidence type="ECO:0000313" key="5">
    <source>
        <dbReference type="Proteomes" id="UP000094389"/>
    </source>
</evidence>
<dbReference type="AlphaFoldDB" id="A0A0H5C266"/>
<dbReference type="Proteomes" id="UP000038830">
    <property type="component" value="Unassembled WGS sequence"/>
</dbReference>
<protein>
    <recommendedName>
        <fullName evidence="1">MPN domain-containing protein</fullName>
    </recommendedName>
</protein>
<evidence type="ECO:0000259" key="1">
    <source>
        <dbReference type="PROSITE" id="PS50249"/>
    </source>
</evidence>
<dbReference type="OrthoDB" id="25498at2759"/>
<dbReference type="GO" id="GO:0031369">
    <property type="term" value="F:translation initiation factor binding"/>
    <property type="evidence" value="ECO:0007669"/>
    <property type="project" value="TreeGrafter"/>
</dbReference>
<accession>A0A0H5C266</accession>
<dbReference type="PANTHER" id="PTHR10540">
    <property type="entry name" value="EUKARYOTIC TRANSLATION INITIATION FACTOR 3 SUBUNIT F-RELATED"/>
    <property type="match status" value="1"/>
</dbReference>
<dbReference type="GeneID" id="30988899"/>
<name>A0A0H5C266_CYBJN</name>
<dbReference type="InterPro" id="IPR037518">
    <property type="entry name" value="MPN"/>
</dbReference>
<organism evidence="2 4">
    <name type="scientific">Cyberlindnera jadinii (strain ATCC 18201 / CBS 1600 / BCRC 20928 / JCM 3617 / NBRC 0987 / NRRL Y-1542)</name>
    <name type="common">Torula yeast</name>
    <name type="synonym">Candida utilis</name>
    <dbReference type="NCBI Taxonomy" id="983966"/>
    <lineage>
        <taxon>Eukaryota</taxon>
        <taxon>Fungi</taxon>
        <taxon>Dikarya</taxon>
        <taxon>Ascomycota</taxon>
        <taxon>Saccharomycotina</taxon>
        <taxon>Saccharomycetes</taxon>
        <taxon>Phaffomycetales</taxon>
        <taxon>Phaffomycetaceae</taxon>
        <taxon>Cyberlindnera</taxon>
    </lineage>
</organism>
<evidence type="ECO:0000313" key="3">
    <source>
        <dbReference type="EMBL" id="ODV74676.1"/>
    </source>
</evidence>
<dbReference type="STRING" id="983966.A0A0H5C266"/>
<sequence length="303" mass="33445">MADTLHIVRPNLLLSSTTTTPVSVTVQSPALFQLVEFSLRSQERIIGTLVGTRSDEDGELVVKDAYIVPHTEEDDILEIEDAQNRAFFNLHKRSNPKDVILGWFSTSDAIDSFTSLIHDFYSKTEQYPPIHLTLSSVSELNSVPKINTYIATTVGASSSLANAIKLEKESNYIFTPIPNKVDFGAQEKTVLNQAAKAVFGESDESVAQLESKSVDLQVLVNAVNQIDLLIDTTLEYIEKVEQGSIEGNEEFARLLLSSLNTNVKSLNLEQAFTSQIQDTLMIEYLTSSIKTQLELSAKLATLA</sequence>
<dbReference type="GO" id="GO:0008237">
    <property type="term" value="F:metallopeptidase activity"/>
    <property type="evidence" value="ECO:0007669"/>
    <property type="project" value="InterPro"/>
</dbReference>
<accession>A0A1E4S572</accession>
<reference evidence="3 5" key="3">
    <citation type="journal article" date="2016" name="Proc. Natl. Acad. Sci. U.S.A.">
        <title>Comparative genomics of biotechnologically important yeasts.</title>
        <authorList>
            <person name="Riley R."/>
            <person name="Haridas S."/>
            <person name="Wolfe K.H."/>
            <person name="Lopes M.R."/>
            <person name="Hittinger C.T."/>
            <person name="Goeker M."/>
            <person name="Salamov A.A."/>
            <person name="Wisecaver J.H."/>
            <person name="Long T.M."/>
            <person name="Calvey C.H."/>
            <person name="Aerts A.L."/>
            <person name="Barry K.W."/>
            <person name="Choi C."/>
            <person name="Clum A."/>
            <person name="Coughlan A.Y."/>
            <person name="Deshpande S."/>
            <person name="Douglass A.P."/>
            <person name="Hanson S.J."/>
            <person name="Klenk H.-P."/>
            <person name="LaButti K.M."/>
            <person name="Lapidus A."/>
            <person name="Lindquist E.A."/>
            <person name="Lipzen A.M."/>
            <person name="Meier-Kolthoff J.P."/>
            <person name="Ohm R.A."/>
            <person name="Otillar R.P."/>
            <person name="Pangilinan J.L."/>
            <person name="Peng Y."/>
            <person name="Rokas A."/>
            <person name="Rosa C.A."/>
            <person name="Scheuner C."/>
            <person name="Sibirny A.A."/>
            <person name="Slot J.C."/>
            <person name="Stielow J.B."/>
            <person name="Sun H."/>
            <person name="Kurtzman C.P."/>
            <person name="Blackwell M."/>
            <person name="Grigoriev I.V."/>
            <person name="Jeffries T.W."/>
        </authorList>
    </citation>
    <scope>NUCLEOTIDE SEQUENCE [LARGE SCALE GENOMIC DNA]</scope>
    <source>
        <strain evidence="5">ATCC 18201 / CBS 1600 / BCRC 20928 / JCM 3617 / NBRC 0987 / NRRL Y-1542</strain>
        <strain evidence="3">NRRL Y-1542</strain>
    </source>
</reference>
<dbReference type="PROSITE" id="PS50249">
    <property type="entry name" value="MPN"/>
    <property type="match status" value="1"/>
</dbReference>
<evidence type="ECO:0000313" key="2">
    <source>
        <dbReference type="EMBL" id="CEP21657.1"/>
    </source>
</evidence>
<dbReference type="Gene3D" id="3.40.140.10">
    <property type="entry name" value="Cytidine Deaminase, domain 2"/>
    <property type="match status" value="1"/>
</dbReference>
<gene>
    <name evidence="2" type="ORF">BN1211_1794</name>
    <name evidence="3" type="ORF">CYBJADRAFT_166467</name>
</gene>
<dbReference type="GO" id="GO:0003743">
    <property type="term" value="F:translation initiation factor activity"/>
    <property type="evidence" value="ECO:0007669"/>
    <property type="project" value="TreeGrafter"/>
</dbReference>
<feature type="domain" description="MPN" evidence="1">
    <location>
        <begin position="24"/>
        <end position="155"/>
    </location>
</feature>
<dbReference type="OMA" id="EYFVHFH"/>
<dbReference type="InterPro" id="IPR000555">
    <property type="entry name" value="JAMM/MPN+_dom"/>
</dbReference>
<reference evidence="2" key="1">
    <citation type="submission" date="2014-12" db="EMBL/GenBank/DDBJ databases">
        <authorList>
            <person name="Jaenicke S."/>
        </authorList>
    </citation>
    <scope>NUCLEOTIDE SEQUENCE [LARGE SCALE GENOMIC DNA]</scope>
    <source>
        <strain evidence="2">CBS1600</strain>
    </source>
</reference>
<dbReference type="Pfam" id="PF13012">
    <property type="entry name" value="MitMem_reg"/>
    <property type="match status" value="1"/>
</dbReference>
<dbReference type="PANTHER" id="PTHR10540:SF6">
    <property type="entry name" value="EUKARYOTIC TRANSLATION INITIATION FACTOR 3 SUBUNIT F"/>
    <property type="match status" value="1"/>
</dbReference>
<dbReference type="EMBL" id="CDQK01000002">
    <property type="protein sequence ID" value="CEP21657.1"/>
    <property type="molecule type" value="Genomic_DNA"/>
</dbReference>
<dbReference type="RefSeq" id="XP_020071715.1">
    <property type="nucleotide sequence ID" value="XM_020214503.1"/>
</dbReference>
<dbReference type="EMBL" id="KV453927">
    <property type="protein sequence ID" value="ODV74676.1"/>
    <property type="molecule type" value="Genomic_DNA"/>
</dbReference>
<keyword evidence="5" id="KW-1185">Reference proteome</keyword>
<proteinExistence type="predicted"/>
<dbReference type="GO" id="GO:0071541">
    <property type="term" value="C:eukaryotic translation initiation factor 3 complex, eIF3m"/>
    <property type="evidence" value="ECO:0007669"/>
    <property type="project" value="TreeGrafter"/>
</dbReference>
<dbReference type="InterPro" id="IPR024969">
    <property type="entry name" value="EIF3F/CSN6-like_C"/>
</dbReference>